<feature type="domain" description="Sugar 3,4-ketoisomerase QdtA cupin" evidence="1">
    <location>
        <begin position="10"/>
        <end position="120"/>
    </location>
</feature>
<organism evidence="2 3">
    <name type="scientific">Ravibacter arvi</name>
    <dbReference type="NCBI Taxonomy" id="2051041"/>
    <lineage>
        <taxon>Bacteria</taxon>
        <taxon>Pseudomonadati</taxon>
        <taxon>Bacteroidota</taxon>
        <taxon>Cytophagia</taxon>
        <taxon>Cytophagales</taxon>
        <taxon>Spirosomataceae</taxon>
        <taxon>Ravibacter</taxon>
    </lineage>
</organism>
<protein>
    <submittedName>
        <fullName evidence="2">WxcM-like domain-containing protein</fullName>
    </submittedName>
</protein>
<sequence length="146" mass="16850">MKFIEGGIGKDWRGEIRFVNDFDMSPVRRFYTIKNSDTQLVRGWRAHRTEQRWFYVLSGSFVVDVVRIDNWEEASPDLPVERFTLSAADHRVLHLSPGYGTAFRALEEGSELLVFADSSIGDAVNDDYTYPLPYFKNRILDQAGHD</sequence>
<dbReference type="EMBL" id="BAABEY010000032">
    <property type="protein sequence ID" value="GAA4444659.1"/>
    <property type="molecule type" value="Genomic_DNA"/>
</dbReference>
<dbReference type="Proteomes" id="UP001501508">
    <property type="component" value="Unassembled WGS sequence"/>
</dbReference>
<dbReference type="InterPro" id="IPR008894">
    <property type="entry name" value="QdtA_cupin_dom"/>
</dbReference>
<evidence type="ECO:0000259" key="1">
    <source>
        <dbReference type="Pfam" id="PF05523"/>
    </source>
</evidence>
<comment type="caution">
    <text evidence="2">The sequence shown here is derived from an EMBL/GenBank/DDBJ whole genome shotgun (WGS) entry which is preliminary data.</text>
</comment>
<dbReference type="SUPFAM" id="SSF51182">
    <property type="entry name" value="RmlC-like cupins"/>
    <property type="match status" value="1"/>
</dbReference>
<dbReference type="InterPro" id="IPR011051">
    <property type="entry name" value="RmlC_Cupin_sf"/>
</dbReference>
<gene>
    <name evidence="2" type="ORF">GCM10023091_35210</name>
</gene>
<keyword evidence="3" id="KW-1185">Reference proteome</keyword>
<dbReference type="InterPro" id="IPR014710">
    <property type="entry name" value="RmlC-like_jellyroll"/>
</dbReference>
<accession>A0ABP8M7A6</accession>
<dbReference type="Pfam" id="PF05523">
    <property type="entry name" value="FdtA"/>
    <property type="match status" value="1"/>
</dbReference>
<dbReference type="Gene3D" id="2.60.120.10">
    <property type="entry name" value="Jelly Rolls"/>
    <property type="match status" value="1"/>
</dbReference>
<dbReference type="RefSeq" id="WP_345031603.1">
    <property type="nucleotide sequence ID" value="NZ_BAABEY010000032.1"/>
</dbReference>
<evidence type="ECO:0000313" key="2">
    <source>
        <dbReference type="EMBL" id="GAA4444659.1"/>
    </source>
</evidence>
<reference evidence="3" key="1">
    <citation type="journal article" date="2019" name="Int. J. Syst. Evol. Microbiol.">
        <title>The Global Catalogue of Microorganisms (GCM) 10K type strain sequencing project: providing services to taxonomists for standard genome sequencing and annotation.</title>
        <authorList>
            <consortium name="The Broad Institute Genomics Platform"/>
            <consortium name="The Broad Institute Genome Sequencing Center for Infectious Disease"/>
            <person name="Wu L."/>
            <person name="Ma J."/>
        </authorList>
    </citation>
    <scope>NUCLEOTIDE SEQUENCE [LARGE SCALE GENOMIC DNA]</scope>
    <source>
        <strain evidence="3">JCM 31920</strain>
    </source>
</reference>
<proteinExistence type="predicted"/>
<evidence type="ECO:0000313" key="3">
    <source>
        <dbReference type="Proteomes" id="UP001501508"/>
    </source>
</evidence>
<name>A0ABP8M7A6_9BACT</name>